<dbReference type="EMBL" id="HACA01024323">
    <property type="protein sequence ID" value="CDW41684.1"/>
    <property type="molecule type" value="Transcribed_RNA"/>
</dbReference>
<proteinExistence type="predicted"/>
<reference evidence="1" key="1">
    <citation type="submission" date="2014-05" db="EMBL/GenBank/DDBJ databases">
        <authorList>
            <person name="Chronopoulou M."/>
        </authorList>
    </citation>
    <scope>NUCLEOTIDE SEQUENCE</scope>
    <source>
        <tissue evidence="1">Whole organism</tissue>
    </source>
</reference>
<protein>
    <submittedName>
        <fullName evidence="1">Uncharacterized protein</fullName>
    </submittedName>
</protein>
<organism evidence="1">
    <name type="scientific">Lepeophtheirus salmonis</name>
    <name type="common">Salmon louse</name>
    <name type="synonym">Caligus salmonis</name>
    <dbReference type="NCBI Taxonomy" id="72036"/>
    <lineage>
        <taxon>Eukaryota</taxon>
        <taxon>Metazoa</taxon>
        <taxon>Ecdysozoa</taxon>
        <taxon>Arthropoda</taxon>
        <taxon>Crustacea</taxon>
        <taxon>Multicrustacea</taxon>
        <taxon>Hexanauplia</taxon>
        <taxon>Copepoda</taxon>
        <taxon>Siphonostomatoida</taxon>
        <taxon>Caligidae</taxon>
        <taxon>Lepeophtheirus</taxon>
    </lineage>
</organism>
<accession>A0A0K2UTU0</accession>
<name>A0A0K2UTU0_LEPSM</name>
<evidence type="ECO:0000313" key="1">
    <source>
        <dbReference type="EMBL" id="CDW41684.1"/>
    </source>
</evidence>
<sequence length="78" mass="8954">AFLRSVGGCSILLKKPRRVADYGFDPRKDLGRHETQHPHRSRVLCGCHIAVLILHIYKAHNTVILPVENRIDRKSFLI</sequence>
<feature type="non-terminal residue" evidence="1">
    <location>
        <position position="1"/>
    </location>
</feature>
<dbReference type="AlphaFoldDB" id="A0A0K2UTU0"/>